<keyword evidence="4" id="KW-0472">Membrane</keyword>
<dbReference type="KEGG" id="act:ACLA_030780"/>
<dbReference type="GeneID" id="4701278"/>
<protein>
    <submittedName>
        <fullName evidence="7">Mannosylphosphorylation protein (Mnn4), putative</fullName>
    </submittedName>
</protein>
<evidence type="ECO:0000256" key="4">
    <source>
        <dbReference type="ARBA" id="ARBA00023136"/>
    </source>
</evidence>
<dbReference type="PANTHER" id="PTHR15407">
    <property type="entry name" value="FUKUTIN-RELATED"/>
    <property type="match status" value="1"/>
</dbReference>
<dbReference type="STRING" id="344612.A1CRS4"/>
<keyword evidence="2" id="KW-0812">Transmembrane</keyword>
<dbReference type="PANTHER" id="PTHR15407:SF32">
    <property type="entry name" value="PROTEIN (MNN4), PUTATIVE (AFU_ORTHOLOGUE AFUA_1G03790)-RELATED"/>
    <property type="match status" value="1"/>
</dbReference>
<dbReference type="EMBL" id="DS027059">
    <property type="protein sequence ID" value="EAW08345.1"/>
    <property type="molecule type" value="Genomic_DNA"/>
</dbReference>
<evidence type="ECO:0000259" key="6">
    <source>
        <dbReference type="Pfam" id="PF04991"/>
    </source>
</evidence>
<feature type="chain" id="PRO_5002633126" evidence="5">
    <location>
        <begin position="26"/>
        <end position="279"/>
    </location>
</feature>
<comment type="subcellular location">
    <subcellularLocation>
        <location evidence="1">Membrane</location>
        <topology evidence="1">Single-pass membrane protein</topology>
    </subcellularLocation>
</comment>
<keyword evidence="5" id="KW-0732">Signal</keyword>
<reference evidence="7 8" key="1">
    <citation type="journal article" date="2008" name="PLoS Genet.">
        <title>Genomic islands in the pathogenic filamentous fungus Aspergillus fumigatus.</title>
        <authorList>
            <person name="Fedorova N.D."/>
            <person name="Khaldi N."/>
            <person name="Joardar V.S."/>
            <person name="Maiti R."/>
            <person name="Amedeo P."/>
            <person name="Anderson M.J."/>
            <person name="Crabtree J."/>
            <person name="Silva J.C."/>
            <person name="Badger J.H."/>
            <person name="Albarraq A."/>
            <person name="Angiuoli S."/>
            <person name="Bussey H."/>
            <person name="Bowyer P."/>
            <person name="Cotty P.J."/>
            <person name="Dyer P.S."/>
            <person name="Egan A."/>
            <person name="Galens K."/>
            <person name="Fraser-Liggett C.M."/>
            <person name="Haas B.J."/>
            <person name="Inman J.M."/>
            <person name="Kent R."/>
            <person name="Lemieux S."/>
            <person name="Malavazi I."/>
            <person name="Orvis J."/>
            <person name="Roemer T."/>
            <person name="Ronning C.M."/>
            <person name="Sundaram J.P."/>
            <person name="Sutton G."/>
            <person name="Turner G."/>
            <person name="Venter J.C."/>
            <person name="White O.R."/>
            <person name="Whitty B.R."/>
            <person name="Youngman P."/>
            <person name="Wolfe K.H."/>
            <person name="Goldman G.H."/>
            <person name="Wortman J.R."/>
            <person name="Jiang B."/>
            <person name="Denning D.W."/>
            <person name="Nierman W.C."/>
        </authorList>
    </citation>
    <scope>NUCLEOTIDE SEQUENCE [LARGE SCALE GENOMIC DNA]</scope>
    <source>
        <strain evidence="8">ATCC 1007 / CBS 513.65 / DSM 816 / NCTC 3887 / NRRL 1</strain>
    </source>
</reference>
<evidence type="ECO:0000256" key="2">
    <source>
        <dbReference type="ARBA" id="ARBA00022692"/>
    </source>
</evidence>
<evidence type="ECO:0000313" key="8">
    <source>
        <dbReference type="Proteomes" id="UP000006701"/>
    </source>
</evidence>
<dbReference type="GO" id="GO:0016020">
    <property type="term" value="C:membrane"/>
    <property type="evidence" value="ECO:0007669"/>
    <property type="project" value="UniProtKB-SubCell"/>
</dbReference>
<evidence type="ECO:0000256" key="5">
    <source>
        <dbReference type="SAM" id="SignalP"/>
    </source>
</evidence>
<dbReference type="AlphaFoldDB" id="A1CRS4"/>
<dbReference type="VEuPathDB" id="FungiDB:ACLA_030780"/>
<dbReference type="eggNOG" id="ENOG502QREF">
    <property type="taxonomic scope" value="Eukaryota"/>
</dbReference>
<dbReference type="OMA" id="FQGHHFN"/>
<dbReference type="RefSeq" id="XP_001269771.1">
    <property type="nucleotide sequence ID" value="XM_001269770.1"/>
</dbReference>
<feature type="signal peptide" evidence="5">
    <location>
        <begin position="1"/>
        <end position="25"/>
    </location>
</feature>
<accession>A1CRS4</accession>
<gene>
    <name evidence="7" type="ORF">ACLA_030780</name>
</gene>
<dbReference type="InterPro" id="IPR009644">
    <property type="entry name" value="FKTN/MNN4/W02B3.4-1"/>
</dbReference>
<feature type="domain" description="LicD/FKTN/FKRP nucleotidyltransferase" evidence="6">
    <location>
        <begin position="102"/>
        <end position="202"/>
    </location>
</feature>
<dbReference type="HOGENOM" id="CLU_052528_2_0_1"/>
<proteinExistence type="predicted"/>
<organism evidence="7 8">
    <name type="scientific">Aspergillus clavatus (strain ATCC 1007 / CBS 513.65 / DSM 816 / NCTC 3887 / NRRL 1 / QM 1276 / 107)</name>
    <dbReference type="NCBI Taxonomy" id="344612"/>
    <lineage>
        <taxon>Eukaryota</taxon>
        <taxon>Fungi</taxon>
        <taxon>Dikarya</taxon>
        <taxon>Ascomycota</taxon>
        <taxon>Pezizomycotina</taxon>
        <taxon>Eurotiomycetes</taxon>
        <taxon>Eurotiomycetidae</taxon>
        <taxon>Eurotiales</taxon>
        <taxon>Aspergillaceae</taxon>
        <taxon>Aspergillus</taxon>
        <taxon>Aspergillus subgen. Fumigati</taxon>
    </lineage>
</organism>
<evidence type="ECO:0000256" key="1">
    <source>
        <dbReference type="ARBA" id="ARBA00004167"/>
    </source>
</evidence>
<dbReference type="Proteomes" id="UP000006701">
    <property type="component" value="Unassembled WGS sequence"/>
</dbReference>
<dbReference type="GO" id="GO:0009100">
    <property type="term" value="P:glycoprotein metabolic process"/>
    <property type="evidence" value="ECO:0007669"/>
    <property type="project" value="UniProtKB-ARBA"/>
</dbReference>
<feature type="domain" description="LicD/FKTN/FKRP nucleotidyltransferase" evidence="6">
    <location>
        <begin position="216"/>
        <end position="253"/>
    </location>
</feature>
<dbReference type="OrthoDB" id="444255at2759"/>
<name>A1CRS4_ASPCL</name>
<dbReference type="InterPro" id="IPR007074">
    <property type="entry name" value="LicD/FKTN/FKRP_NTP_transf"/>
</dbReference>
<keyword evidence="8" id="KW-1185">Reference proteome</keyword>
<dbReference type="Pfam" id="PF04991">
    <property type="entry name" value="LicD"/>
    <property type="match status" value="2"/>
</dbReference>
<keyword evidence="3" id="KW-1133">Transmembrane helix</keyword>
<evidence type="ECO:0000313" key="7">
    <source>
        <dbReference type="EMBL" id="EAW08345.1"/>
    </source>
</evidence>
<sequence>MQLFSTTCLLYLHALLLTLVALGSAKTNVDFMSVRGEFMKDYSGKGGEPGKKYFAMLTDHASFHYHYDGRFATEPLPDGETIPHLVALIQTYLQMMADLGAETWIMHGTLLAWWWNQKIFPWDNDLDVQITEPTIHFLAKYYNMTDHHFDLPGVEGGRTYLLEINPQFVVRTSEDEDNVIDARWIDKSSGLFIDITAVRKDDEAREKGQPGALMCKDLHRFDESEIFPLRNSYFENVPVKIPYKYSELLQEEYSAKALTTVDFQGYHFNEETKIWEPTE</sequence>
<evidence type="ECO:0000256" key="3">
    <source>
        <dbReference type="ARBA" id="ARBA00022989"/>
    </source>
</evidence>